<accession>A0A914PT74</accession>
<proteinExistence type="predicted"/>
<evidence type="ECO:0000256" key="1">
    <source>
        <dbReference type="SAM" id="Phobius"/>
    </source>
</evidence>
<feature type="transmembrane region" description="Helical" evidence="1">
    <location>
        <begin position="72"/>
        <end position="93"/>
    </location>
</feature>
<dbReference type="Pfam" id="PF10318">
    <property type="entry name" value="7TM_GPCR_Srh"/>
    <property type="match status" value="1"/>
</dbReference>
<evidence type="ECO:0000313" key="2">
    <source>
        <dbReference type="Proteomes" id="UP000887578"/>
    </source>
</evidence>
<dbReference type="WBParaSite" id="PDA_v2.g21386.t1">
    <property type="protein sequence ID" value="PDA_v2.g21386.t1"/>
    <property type="gene ID" value="PDA_v2.g21386"/>
</dbReference>
<protein>
    <submittedName>
        <fullName evidence="3">G-protein coupled receptors family 1 profile domain-containing protein</fullName>
    </submittedName>
</protein>
<feature type="transmembrane region" description="Helical" evidence="1">
    <location>
        <begin position="30"/>
        <end position="52"/>
    </location>
</feature>
<keyword evidence="1" id="KW-0472">Membrane</keyword>
<keyword evidence="1" id="KW-0812">Transmembrane</keyword>
<dbReference type="InterPro" id="IPR019422">
    <property type="entry name" value="7TM_GPCR_serpentine_rcpt_Srh"/>
</dbReference>
<name>A0A914PT74_9BILA</name>
<organism evidence="2 3">
    <name type="scientific">Panagrolaimus davidi</name>
    <dbReference type="NCBI Taxonomy" id="227884"/>
    <lineage>
        <taxon>Eukaryota</taxon>
        <taxon>Metazoa</taxon>
        <taxon>Ecdysozoa</taxon>
        <taxon>Nematoda</taxon>
        <taxon>Chromadorea</taxon>
        <taxon>Rhabditida</taxon>
        <taxon>Tylenchina</taxon>
        <taxon>Panagrolaimomorpha</taxon>
        <taxon>Panagrolaimoidea</taxon>
        <taxon>Panagrolaimidae</taxon>
        <taxon>Panagrolaimus</taxon>
    </lineage>
</organism>
<reference evidence="3" key="1">
    <citation type="submission" date="2022-11" db="UniProtKB">
        <authorList>
            <consortium name="WormBaseParasite"/>
        </authorList>
    </citation>
    <scope>IDENTIFICATION</scope>
</reference>
<dbReference type="Proteomes" id="UP000887578">
    <property type="component" value="Unplaced"/>
</dbReference>
<evidence type="ECO:0000313" key="3">
    <source>
        <dbReference type="WBParaSite" id="PDA_v2.g21386.t1"/>
    </source>
</evidence>
<dbReference type="AlphaFoldDB" id="A0A914PT74"/>
<keyword evidence="2" id="KW-1185">Reference proteome</keyword>
<keyword evidence="1" id="KW-1133">Transmembrane helix</keyword>
<sequence>MLCWKPIRLFPYTVLLPVGIWQPMSSSVSALFLVFSVTITGTIIDTLGLILVERHFLIVADKTKNIKKQRILIYSLTVLTEIAEIIPICLLVFSQIDEESVCNLLKSDINNIEQILNIQPSLFMINLENATLIKVLLT</sequence>